<dbReference type="EC" id="4.2.1.46" evidence="5"/>
<dbReference type="EMBL" id="JACHNA010000001">
    <property type="protein sequence ID" value="MBB4735683.1"/>
    <property type="molecule type" value="Genomic_DNA"/>
</dbReference>
<dbReference type="Gene3D" id="3.40.50.720">
    <property type="entry name" value="NAD(P)-binding Rossmann-like Domain"/>
    <property type="match status" value="2"/>
</dbReference>
<name>A0A7W7GP17_9MICC</name>
<dbReference type="InterPro" id="IPR003869">
    <property type="entry name" value="Polysac_CapD-like"/>
</dbReference>
<evidence type="ECO:0000313" key="6">
    <source>
        <dbReference type="Proteomes" id="UP000540191"/>
    </source>
</evidence>
<gene>
    <name evidence="5" type="ORF">HDA30_001191</name>
</gene>
<evidence type="ECO:0000256" key="3">
    <source>
        <dbReference type="SAM" id="Phobius"/>
    </source>
</evidence>
<organism evidence="5 6">
    <name type="scientific">Micrococcus cohnii</name>
    <dbReference type="NCBI Taxonomy" id="993416"/>
    <lineage>
        <taxon>Bacteria</taxon>
        <taxon>Bacillati</taxon>
        <taxon>Actinomycetota</taxon>
        <taxon>Actinomycetes</taxon>
        <taxon>Micrococcales</taxon>
        <taxon>Micrococcaceae</taxon>
        <taxon>Micrococcus</taxon>
    </lineage>
</organism>
<protein>
    <submittedName>
        <fullName evidence="5">dTDP-glucose 4,6-dehydratase</fullName>
        <ecNumber evidence="5">4.2.1.46</ecNumber>
    </submittedName>
</protein>
<evidence type="ECO:0000256" key="1">
    <source>
        <dbReference type="ARBA" id="ARBA00007430"/>
    </source>
</evidence>
<evidence type="ECO:0000256" key="2">
    <source>
        <dbReference type="SAM" id="MobiDB-lite"/>
    </source>
</evidence>
<dbReference type="PANTHER" id="PTHR43318:SF1">
    <property type="entry name" value="POLYSACCHARIDE BIOSYNTHESIS PROTEIN EPSC-RELATED"/>
    <property type="match status" value="1"/>
</dbReference>
<dbReference type="RefSeq" id="WP_184241405.1">
    <property type="nucleotide sequence ID" value="NZ_JACHNA010000001.1"/>
</dbReference>
<feature type="domain" description="Polysaccharide biosynthesis protein CapD-like" evidence="4">
    <location>
        <begin position="305"/>
        <end position="583"/>
    </location>
</feature>
<feature type="region of interest" description="Disordered" evidence="2">
    <location>
        <begin position="609"/>
        <end position="630"/>
    </location>
</feature>
<keyword evidence="5" id="KW-0456">Lyase</keyword>
<sequence length="630" mass="69036">MTEITPAQEAESAAERRDGGSPWRPSRRTWAAFLLLDVAVWLLVLPTAALLRFDFNAYAVEWGPLAAVGVITVVLQLVLGYLTHVYRGRHGYGTFDEVRALALLVLMVSALVTVVLLAVGVMWEVPRSLMLIAGPLALVLMLGVRYIQRIRQERRHGPGEHAEPTIVYGAGVLGDQLLRRMQLDDDSRFRPVALLDDDRQLRNRVVRGVPVLGALSDLDDVVTRTGATQLVVAISAADHHLVKKVADAAAQAGVHVRVLPKLSKELAGHAGLADLRDLSIEDLIGRETVDTSVEDAAEYLAGKKVLVTGAGGSIGSELCRQIQRFAPAELIMLDRDETLLQEAQLETEGHGLLHTRDVVLADIRDDDALTAVFEERRPDVVYHAAALKHLPMLEQYPDEAWKTNVLGTLNVLRAAQRVDVQTFINVSTDKAANPTSALGHSKRVAEKLTAWMGTQTGRPYISVRFGNVIGSRGSMLPTFHKLIRRGQTVTVTHPDVTRYFMTIPEACHLVIQAGAIGTSGEVLILDMGEPVKILDVAERMIAMSGKDIAIKFTGLRHGEKMHEELIGAGESDARPLHPKISHASVQVLAPENLDRVEWLRRMGFEEDAFGARIDEQPTRGSRSVKDDPDA</sequence>
<comment type="similarity">
    <text evidence="1">Belongs to the polysaccharide synthase family.</text>
</comment>
<dbReference type="AlphaFoldDB" id="A0A7W7GP17"/>
<evidence type="ECO:0000313" key="5">
    <source>
        <dbReference type="EMBL" id="MBB4735683.1"/>
    </source>
</evidence>
<dbReference type="Proteomes" id="UP000540191">
    <property type="component" value="Unassembled WGS sequence"/>
</dbReference>
<dbReference type="InterPro" id="IPR036291">
    <property type="entry name" value="NAD(P)-bd_dom_sf"/>
</dbReference>
<accession>A0A7W7GP17</accession>
<feature type="transmembrane region" description="Helical" evidence="3">
    <location>
        <begin position="129"/>
        <end position="147"/>
    </location>
</feature>
<feature type="transmembrane region" description="Helical" evidence="3">
    <location>
        <begin position="98"/>
        <end position="123"/>
    </location>
</feature>
<keyword evidence="3" id="KW-0472">Membrane</keyword>
<feature type="compositionally biased region" description="Basic and acidic residues" evidence="2">
    <location>
        <begin position="612"/>
        <end position="630"/>
    </location>
</feature>
<dbReference type="CDD" id="cd05237">
    <property type="entry name" value="UDP_invert_4-6DH_SDR_e"/>
    <property type="match status" value="1"/>
</dbReference>
<keyword evidence="3" id="KW-1133">Transmembrane helix</keyword>
<keyword evidence="6" id="KW-1185">Reference proteome</keyword>
<feature type="transmembrane region" description="Helical" evidence="3">
    <location>
        <begin position="65"/>
        <end position="86"/>
    </location>
</feature>
<dbReference type="PANTHER" id="PTHR43318">
    <property type="entry name" value="UDP-N-ACETYLGLUCOSAMINE 4,6-DEHYDRATASE"/>
    <property type="match status" value="1"/>
</dbReference>
<dbReference type="Pfam" id="PF13727">
    <property type="entry name" value="CoA_binding_3"/>
    <property type="match status" value="1"/>
</dbReference>
<feature type="region of interest" description="Disordered" evidence="2">
    <location>
        <begin position="1"/>
        <end position="24"/>
    </location>
</feature>
<dbReference type="GO" id="GO:0008460">
    <property type="term" value="F:dTDP-glucose 4,6-dehydratase activity"/>
    <property type="evidence" value="ECO:0007669"/>
    <property type="project" value="UniProtKB-EC"/>
</dbReference>
<dbReference type="Pfam" id="PF02719">
    <property type="entry name" value="Polysacc_synt_2"/>
    <property type="match status" value="1"/>
</dbReference>
<proteinExistence type="inferred from homology"/>
<keyword evidence="3" id="KW-0812">Transmembrane</keyword>
<dbReference type="InterPro" id="IPR051203">
    <property type="entry name" value="Polysaccharide_Synthase-Rel"/>
</dbReference>
<comment type="caution">
    <text evidence="5">The sequence shown here is derived from an EMBL/GenBank/DDBJ whole genome shotgun (WGS) entry which is preliminary data.</text>
</comment>
<evidence type="ECO:0000259" key="4">
    <source>
        <dbReference type="Pfam" id="PF02719"/>
    </source>
</evidence>
<feature type="transmembrane region" description="Helical" evidence="3">
    <location>
        <begin position="30"/>
        <end position="53"/>
    </location>
</feature>
<dbReference type="SUPFAM" id="SSF51735">
    <property type="entry name" value="NAD(P)-binding Rossmann-fold domains"/>
    <property type="match status" value="2"/>
</dbReference>
<reference evidence="5 6" key="1">
    <citation type="submission" date="2020-08" db="EMBL/GenBank/DDBJ databases">
        <title>Sequencing the genomes of 1000 actinobacteria strains.</title>
        <authorList>
            <person name="Klenk H.-P."/>
        </authorList>
    </citation>
    <scope>NUCLEOTIDE SEQUENCE [LARGE SCALE GENOMIC DNA]</scope>
    <source>
        <strain evidence="5 6">DSM 23974</strain>
    </source>
</reference>